<evidence type="ECO:0000313" key="1">
    <source>
        <dbReference type="EMBL" id="GAM79917.1"/>
    </source>
</evidence>
<sequence length="169" mass="20645">MKKNISREEAKKSLVYDPYFEKGHYGSKIFQTIIALLGWCGVIIPFLWIIFPFVFPNRARFDHIIIYREEKSTLLFLFIFLFISFIFLSILYIILTFWNNYRFKHFLQKEKQYDAERVDVRRKLINQAYDERFGTKDFRHNVCFYSVKEEQNLETDFVKKLYQKGENND</sequence>
<organism evidence="1 2">
    <name type="scientific">Lactococcus lactis subsp. lactis</name>
    <name type="common">Streptococcus lactis</name>
    <dbReference type="NCBI Taxonomy" id="1360"/>
    <lineage>
        <taxon>Bacteria</taxon>
        <taxon>Bacillati</taxon>
        <taxon>Bacillota</taxon>
        <taxon>Bacilli</taxon>
        <taxon>Lactobacillales</taxon>
        <taxon>Streptococcaceae</taxon>
        <taxon>Lactococcus</taxon>
    </lineage>
</organism>
<evidence type="ECO:0000313" key="2">
    <source>
        <dbReference type="Proteomes" id="UP000031847"/>
    </source>
</evidence>
<accession>A0A0B8QSM1</accession>
<dbReference type="RefSeq" id="WP_025016677.1">
    <property type="nucleotide sequence ID" value="NZ_BAABQR010000001.1"/>
</dbReference>
<dbReference type="EMBL" id="BBSI01000017">
    <property type="protein sequence ID" value="GAM79917.1"/>
    <property type="molecule type" value="Genomic_DNA"/>
</dbReference>
<dbReference type="AlphaFoldDB" id="A0A0B8QSM1"/>
<proteinExistence type="predicted"/>
<protein>
    <submittedName>
        <fullName evidence="1">Fe2+ transport system protein B</fullName>
    </submittedName>
</protein>
<name>A0A0B8QSM1_LACLL</name>
<dbReference type="PATRIC" id="fig|1360.96.peg.1189"/>
<gene>
    <name evidence="1" type="ORF">JCM5805K_1025</name>
</gene>
<comment type="caution">
    <text evidence="1">The sequence shown here is derived from an EMBL/GenBank/DDBJ whole genome shotgun (WGS) entry which is preliminary data.</text>
</comment>
<dbReference type="Proteomes" id="UP000031847">
    <property type="component" value="Unassembled WGS sequence"/>
</dbReference>
<reference evidence="1 2" key="1">
    <citation type="submission" date="2015-01" db="EMBL/GenBank/DDBJ databases">
        <title>Lactococcus lactis subsp.lactis JCM 5805 whole genome shotgun sequence.</title>
        <authorList>
            <person name="Fujii T."/>
            <person name="Tomita Y."/>
            <person name="Ikushima S."/>
            <person name="Fujiwara D."/>
        </authorList>
    </citation>
    <scope>NUCLEOTIDE SEQUENCE [LARGE SCALE GENOMIC DNA]</scope>
    <source>
        <strain evidence="1 2">JCM 5805</strain>
    </source>
</reference>